<reference evidence="1 2" key="1">
    <citation type="submission" date="2019-09" db="EMBL/GenBank/DDBJ databases">
        <title>Draft genome sequence of Ginsengibacter sp. BR5-29.</title>
        <authorList>
            <person name="Im W.-T."/>
        </authorList>
    </citation>
    <scope>NUCLEOTIDE SEQUENCE [LARGE SCALE GENOMIC DNA]</scope>
    <source>
        <strain evidence="1 2">BR5-29</strain>
    </source>
</reference>
<comment type="caution">
    <text evidence="1">The sequence shown here is derived from an EMBL/GenBank/DDBJ whole genome shotgun (WGS) entry which is preliminary data.</text>
</comment>
<gene>
    <name evidence="1" type="ORF">FW778_18185</name>
</gene>
<name>A0A5J5ICL6_9BACT</name>
<evidence type="ECO:0000313" key="1">
    <source>
        <dbReference type="EMBL" id="KAA9036548.1"/>
    </source>
</evidence>
<dbReference type="RefSeq" id="WP_150416289.1">
    <property type="nucleotide sequence ID" value="NZ_VYQF01000007.1"/>
</dbReference>
<proteinExistence type="predicted"/>
<dbReference type="EMBL" id="VYQF01000007">
    <property type="protein sequence ID" value="KAA9036548.1"/>
    <property type="molecule type" value="Genomic_DNA"/>
</dbReference>
<evidence type="ECO:0000313" key="2">
    <source>
        <dbReference type="Proteomes" id="UP000326903"/>
    </source>
</evidence>
<dbReference type="AlphaFoldDB" id="A0A5J5ICL6"/>
<dbReference type="Proteomes" id="UP000326903">
    <property type="component" value="Unassembled WGS sequence"/>
</dbReference>
<protein>
    <submittedName>
        <fullName evidence="1">Uncharacterized protein</fullName>
    </submittedName>
</protein>
<sequence>MKKLSAILLIILFLFNLFGYRVLFYYAQQQSDITLEHNLDQNNYNENELIALTIPLSMPYQHNSDGFERFDGEITLNGKIYKYVKRKYCDGKITFLCLPDYNKMHLEAAKNNYGTNINGIQNNGTNNHDNSKSAIGKNLSTDYEQNVSDYAIVHYKSINKYSLLDKAFPLTTAIVNSPEQPPELT</sequence>
<keyword evidence="2" id="KW-1185">Reference proteome</keyword>
<organism evidence="1 2">
    <name type="scientific">Ginsengibacter hankyongi</name>
    <dbReference type="NCBI Taxonomy" id="2607284"/>
    <lineage>
        <taxon>Bacteria</taxon>
        <taxon>Pseudomonadati</taxon>
        <taxon>Bacteroidota</taxon>
        <taxon>Chitinophagia</taxon>
        <taxon>Chitinophagales</taxon>
        <taxon>Chitinophagaceae</taxon>
        <taxon>Ginsengibacter</taxon>
    </lineage>
</organism>
<accession>A0A5J5ICL6</accession>